<organism evidence="9 10">
    <name type="scientific">Ancylobacter tetraedralis</name>
    <dbReference type="NCBI Taxonomy" id="217068"/>
    <lineage>
        <taxon>Bacteria</taxon>
        <taxon>Pseudomonadati</taxon>
        <taxon>Pseudomonadota</taxon>
        <taxon>Alphaproteobacteria</taxon>
        <taxon>Hyphomicrobiales</taxon>
        <taxon>Xanthobacteraceae</taxon>
        <taxon>Ancylobacter</taxon>
    </lineage>
</organism>
<keyword evidence="6 7" id="KW-0472">Membrane</keyword>
<evidence type="ECO:0000256" key="2">
    <source>
        <dbReference type="ARBA" id="ARBA00022448"/>
    </source>
</evidence>
<feature type="transmembrane region" description="Helical" evidence="7">
    <location>
        <begin position="357"/>
        <end position="378"/>
    </location>
</feature>
<keyword evidence="4 7" id="KW-0812">Transmembrane</keyword>
<dbReference type="PROSITE" id="PS50928">
    <property type="entry name" value="ABC_TM1"/>
    <property type="match status" value="2"/>
</dbReference>
<comment type="subcellular location">
    <subcellularLocation>
        <location evidence="1 7">Cell membrane</location>
        <topology evidence="1 7">Multi-pass membrane protein</topology>
    </subcellularLocation>
</comment>
<name>A0A839Z5X6_9HYPH</name>
<keyword evidence="2 7" id="KW-0813">Transport</keyword>
<evidence type="ECO:0000259" key="8">
    <source>
        <dbReference type="PROSITE" id="PS50928"/>
    </source>
</evidence>
<evidence type="ECO:0000256" key="6">
    <source>
        <dbReference type="ARBA" id="ARBA00023136"/>
    </source>
</evidence>
<feature type="transmembrane region" description="Helical" evidence="7">
    <location>
        <begin position="205"/>
        <end position="230"/>
    </location>
</feature>
<comment type="similarity">
    <text evidence="7">Belongs to the binding-protein-dependent transport system permease family.</text>
</comment>
<dbReference type="Gene3D" id="1.10.3720.10">
    <property type="entry name" value="MetI-like"/>
    <property type="match status" value="2"/>
</dbReference>
<dbReference type="InterPro" id="IPR035906">
    <property type="entry name" value="MetI-like_sf"/>
</dbReference>
<dbReference type="InterPro" id="IPR000515">
    <property type="entry name" value="MetI-like"/>
</dbReference>
<feature type="transmembrane region" description="Helical" evidence="7">
    <location>
        <begin position="127"/>
        <end position="152"/>
    </location>
</feature>
<dbReference type="Proteomes" id="UP000533469">
    <property type="component" value="Unassembled WGS sequence"/>
</dbReference>
<dbReference type="GO" id="GO:0031460">
    <property type="term" value="P:glycine betaine transport"/>
    <property type="evidence" value="ECO:0007669"/>
    <property type="project" value="TreeGrafter"/>
</dbReference>
<dbReference type="GO" id="GO:0043190">
    <property type="term" value="C:ATP-binding cassette (ABC) transporter complex"/>
    <property type="evidence" value="ECO:0007669"/>
    <property type="project" value="TreeGrafter"/>
</dbReference>
<dbReference type="PANTHER" id="PTHR47737:SF1">
    <property type="entry name" value="GLYCINE BETAINE_PROLINE BETAINE TRANSPORT SYSTEM PERMEASE PROTEIN PROW"/>
    <property type="match status" value="1"/>
</dbReference>
<protein>
    <submittedName>
        <fullName evidence="9">Glycine betaine/proline transport system permease protein</fullName>
    </submittedName>
</protein>
<feature type="transmembrane region" description="Helical" evidence="7">
    <location>
        <begin position="632"/>
        <end position="651"/>
    </location>
</feature>
<dbReference type="EMBL" id="JACICD010000001">
    <property type="protein sequence ID" value="MBB3769950.1"/>
    <property type="molecule type" value="Genomic_DNA"/>
</dbReference>
<dbReference type="RefSeq" id="WP_343055947.1">
    <property type="nucleotide sequence ID" value="NZ_JACICD010000001.1"/>
</dbReference>
<feature type="domain" description="ABC transmembrane type-1" evidence="8">
    <location>
        <begin position="157"/>
        <end position="337"/>
    </location>
</feature>
<evidence type="ECO:0000256" key="4">
    <source>
        <dbReference type="ARBA" id="ARBA00022692"/>
    </source>
</evidence>
<dbReference type="Pfam" id="PF00528">
    <property type="entry name" value="BPD_transp_1"/>
    <property type="match status" value="2"/>
</dbReference>
<dbReference type="FunFam" id="1.10.3720.10:FF:000001">
    <property type="entry name" value="Glycine betaine ABC transporter, permease"/>
    <property type="match status" value="1"/>
</dbReference>
<feature type="transmembrane region" description="Helical" evidence="7">
    <location>
        <begin position="316"/>
        <end position="336"/>
    </location>
</feature>
<gene>
    <name evidence="9" type="ORF">FHS55_000536</name>
</gene>
<dbReference type="GO" id="GO:0015871">
    <property type="term" value="P:choline transport"/>
    <property type="evidence" value="ECO:0007669"/>
    <property type="project" value="TreeGrafter"/>
</dbReference>
<proteinExistence type="inferred from homology"/>
<dbReference type="GO" id="GO:0015226">
    <property type="term" value="F:carnitine transmembrane transporter activity"/>
    <property type="evidence" value="ECO:0007669"/>
    <property type="project" value="TreeGrafter"/>
</dbReference>
<keyword evidence="3" id="KW-1003">Cell membrane</keyword>
<keyword evidence="5 7" id="KW-1133">Transmembrane helix</keyword>
<dbReference type="CDD" id="cd06261">
    <property type="entry name" value="TM_PBP2"/>
    <property type="match status" value="2"/>
</dbReference>
<sequence length="663" mass="71402">MSEVALPREEAHPRRFPVGWMVAALVALAVLLPYAAPGMFGWAKSYPATWIVPISDWLKAFLYWLARDATFGLFTFKDMTRFVSGLFGHALDVPKALLSTGITLGDEDGAFHIPRLSWAGLIAAVTIWSYLLGGARLALLGFVGFGYILVFGQWDSAMVTLSQVIVAVLSGVVGGILIGILAYRVPRIEGAVVAALDFMQTVPTFAYLVPLVFLVGVGPVSGMLATILYAMPPMVRVTLMALKRVPPELDELARMTGCEPRQALWKVLVPSARDDLLVGVNQVIMLTLNMIIIAAMIGAGGLGFDVLNALRQANGLGKGLEAGLAVVALAIVLDRMSRALVEMRPVHGPAAQRRRQLFWLGLVVLIGFTALSFVVPALEKLPNEYRISTGNMWSDVVSWVNINMFATTDAIRTFLLLYLLVPVKTFLIGFPWLGLVAVVGGGAYALGGWRFALGMMALIAFIPVAGLWERGMTTIYLCSISVVIATLIGLPLGLLGSRSERMHAFLGAMCDTLQTLPSFVYLLPVVMLFRIGDVSALVAIVLYAMVPAIRFTDHGLRRVPPSLQEAGTMAGCTGTQRLTKVELPYALPEIMLGVNQVIMMALSMLVVSSFVGTNDLGKQIQVAISQADPGKGLSAGLAIAFLGILADRMIGRFVAARRQRMGL</sequence>
<evidence type="ECO:0000256" key="3">
    <source>
        <dbReference type="ARBA" id="ARBA00022475"/>
    </source>
</evidence>
<feature type="transmembrane region" description="Helical" evidence="7">
    <location>
        <begin position="475"/>
        <end position="496"/>
    </location>
</feature>
<evidence type="ECO:0000313" key="9">
    <source>
        <dbReference type="EMBL" id="MBB3769950.1"/>
    </source>
</evidence>
<evidence type="ECO:0000256" key="5">
    <source>
        <dbReference type="ARBA" id="ARBA00022989"/>
    </source>
</evidence>
<comment type="caution">
    <text evidence="9">The sequence shown here is derived from an EMBL/GenBank/DDBJ whole genome shotgun (WGS) entry which is preliminary data.</text>
</comment>
<reference evidence="9 10" key="1">
    <citation type="submission" date="2020-08" db="EMBL/GenBank/DDBJ databases">
        <title>Genomic Encyclopedia of Type Strains, Phase IV (KMG-IV): sequencing the most valuable type-strain genomes for metagenomic binning, comparative biology and taxonomic classification.</title>
        <authorList>
            <person name="Goeker M."/>
        </authorList>
    </citation>
    <scope>NUCLEOTIDE SEQUENCE [LARGE SCALE GENOMIC DNA]</scope>
    <source>
        <strain evidence="9 10">DSM 5895</strain>
    </source>
</reference>
<feature type="transmembrane region" description="Helical" evidence="7">
    <location>
        <begin position="590"/>
        <end position="612"/>
    </location>
</feature>
<feature type="transmembrane region" description="Helical" evidence="7">
    <location>
        <begin position="18"/>
        <end position="36"/>
    </location>
</feature>
<feature type="transmembrane region" description="Helical" evidence="7">
    <location>
        <begin position="521"/>
        <end position="546"/>
    </location>
</feature>
<evidence type="ECO:0000256" key="7">
    <source>
        <dbReference type="RuleBase" id="RU363032"/>
    </source>
</evidence>
<evidence type="ECO:0000256" key="1">
    <source>
        <dbReference type="ARBA" id="ARBA00004651"/>
    </source>
</evidence>
<dbReference type="GO" id="GO:0005275">
    <property type="term" value="F:amine transmembrane transporter activity"/>
    <property type="evidence" value="ECO:0007669"/>
    <property type="project" value="TreeGrafter"/>
</dbReference>
<dbReference type="AlphaFoldDB" id="A0A839Z5X6"/>
<feature type="transmembrane region" description="Helical" evidence="7">
    <location>
        <begin position="451"/>
        <end position="468"/>
    </location>
</feature>
<accession>A0A839Z5X6</accession>
<feature type="transmembrane region" description="Helical" evidence="7">
    <location>
        <begin position="283"/>
        <end position="304"/>
    </location>
</feature>
<keyword evidence="10" id="KW-1185">Reference proteome</keyword>
<dbReference type="SUPFAM" id="SSF161098">
    <property type="entry name" value="MetI-like"/>
    <property type="match status" value="2"/>
</dbReference>
<dbReference type="PANTHER" id="PTHR47737">
    <property type="entry name" value="GLYCINE BETAINE/PROLINE BETAINE TRANSPORT SYSTEM PERMEASE PROTEIN PROW"/>
    <property type="match status" value="1"/>
</dbReference>
<feature type="domain" description="ABC transmembrane type-1" evidence="8">
    <location>
        <begin position="471"/>
        <end position="650"/>
    </location>
</feature>
<evidence type="ECO:0000313" key="10">
    <source>
        <dbReference type="Proteomes" id="UP000533469"/>
    </source>
</evidence>
<feature type="transmembrane region" description="Helical" evidence="7">
    <location>
        <begin position="164"/>
        <end position="185"/>
    </location>
</feature>